<dbReference type="GO" id="GO:1990023">
    <property type="term" value="C:mitotic spindle midzone"/>
    <property type="evidence" value="ECO:0007669"/>
    <property type="project" value="TreeGrafter"/>
</dbReference>
<protein>
    <recommendedName>
        <fullName evidence="2">Microtubule-associated protein 10 C-terminal domain-containing protein</fullName>
    </recommendedName>
</protein>
<dbReference type="Pfam" id="PF14924">
    <property type="entry name" value="MAP10_N"/>
    <property type="match status" value="1"/>
</dbReference>
<dbReference type="GO" id="GO:0032467">
    <property type="term" value="P:positive regulation of cytokinesis"/>
    <property type="evidence" value="ECO:0007669"/>
    <property type="project" value="TreeGrafter"/>
</dbReference>
<dbReference type="GeneID" id="20236996"/>
<dbReference type="PANTHER" id="PTHR21831">
    <property type="entry name" value="MICROTUBULE-ASSOCIATED PROTEIN 10"/>
    <property type="match status" value="1"/>
</dbReference>
<evidence type="ECO:0000313" key="4">
    <source>
        <dbReference type="Proteomes" id="UP000030746"/>
    </source>
</evidence>
<feature type="compositionally biased region" description="Polar residues" evidence="1">
    <location>
        <begin position="801"/>
        <end position="816"/>
    </location>
</feature>
<feature type="compositionally biased region" description="Polar residues" evidence="1">
    <location>
        <begin position="377"/>
        <end position="410"/>
    </location>
</feature>
<reference evidence="3 4" key="1">
    <citation type="journal article" date="2013" name="Nature">
        <title>Insights into bilaterian evolution from three spiralian genomes.</title>
        <authorList>
            <person name="Simakov O."/>
            <person name="Marletaz F."/>
            <person name="Cho S.J."/>
            <person name="Edsinger-Gonzales E."/>
            <person name="Havlak P."/>
            <person name="Hellsten U."/>
            <person name="Kuo D.H."/>
            <person name="Larsson T."/>
            <person name="Lv J."/>
            <person name="Arendt D."/>
            <person name="Savage R."/>
            <person name="Osoegawa K."/>
            <person name="de Jong P."/>
            <person name="Grimwood J."/>
            <person name="Chapman J.A."/>
            <person name="Shapiro H."/>
            <person name="Aerts A."/>
            <person name="Otillar R.P."/>
            <person name="Terry A.Y."/>
            <person name="Boore J.L."/>
            <person name="Grigoriev I.V."/>
            <person name="Lindberg D.R."/>
            <person name="Seaver E.C."/>
            <person name="Weisblat D.A."/>
            <person name="Putnam N.H."/>
            <person name="Rokhsar D.S."/>
        </authorList>
    </citation>
    <scope>NUCLEOTIDE SEQUENCE [LARGE SCALE GENOMIC DNA]</scope>
</reference>
<evidence type="ECO:0000259" key="2">
    <source>
        <dbReference type="Pfam" id="PF14925"/>
    </source>
</evidence>
<feature type="compositionally biased region" description="Polar residues" evidence="1">
    <location>
        <begin position="889"/>
        <end position="901"/>
    </location>
</feature>
<dbReference type="GO" id="GO:0097431">
    <property type="term" value="C:mitotic spindle pole"/>
    <property type="evidence" value="ECO:0007669"/>
    <property type="project" value="TreeGrafter"/>
</dbReference>
<dbReference type="GO" id="GO:0005813">
    <property type="term" value="C:centrosome"/>
    <property type="evidence" value="ECO:0007669"/>
    <property type="project" value="TreeGrafter"/>
</dbReference>
<dbReference type="InterPro" id="IPR026679">
    <property type="entry name" value="MAP10_C-term"/>
</dbReference>
<accession>V4B848</accession>
<dbReference type="InterPro" id="IPR039302">
    <property type="entry name" value="MAP10"/>
</dbReference>
<dbReference type="GO" id="GO:0051256">
    <property type="term" value="P:mitotic spindle midzone assembly"/>
    <property type="evidence" value="ECO:0007669"/>
    <property type="project" value="TreeGrafter"/>
</dbReference>
<feature type="region of interest" description="Disordered" evidence="1">
    <location>
        <begin position="934"/>
        <end position="977"/>
    </location>
</feature>
<dbReference type="EMBL" id="KB199905">
    <property type="protein sequence ID" value="ESP03826.1"/>
    <property type="molecule type" value="Genomic_DNA"/>
</dbReference>
<dbReference type="HOGENOM" id="CLU_304244_0_0_1"/>
<feature type="compositionally biased region" description="Polar residues" evidence="1">
    <location>
        <begin position="580"/>
        <end position="590"/>
    </location>
</feature>
<feature type="compositionally biased region" description="Basic and acidic residues" evidence="1">
    <location>
        <begin position="786"/>
        <end position="799"/>
    </location>
</feature>
<dbReference type="AlphaFoldDB" id="V4B848"/>
<dbReference type="GO" id="GO:0008017">
    <property type="term" value="F:microtubule binding"/>
    <property type="evidence" value="ECO:0007669"/>
    <property type="project" value="InterPro"/>
</dbReference>
<dbReference type="RefSeq" id="XP_009045308.1">
    <property type="nucleotide sequence ID" value="XM_009047060.1"/>
</dbReference>
<feature type="region of interest" description="Disordered" evidence="1">
    <location>
        <begin position="279"/>
        <end position="299"/>
    </location>
</feature>
<feature type="domain" description="Microtubule-associated protein 10 C-terminal" evidence="2">
    <location>
        <begin position="319"/>
        <end position="542"/>
    </location>
</feature>
<dbReference type="PANTHER" id="PTHR21831:SF2">
    <property type="entry name" value="MICROTUBULE-ASSOCIATED PROTEIN 10"/>
    <property type="match status" value="1"/>
</dbReference>
<feature type="region of interest" description="Disordered" evidence="1">
    <location>
        <begin position="373"/>
        <end position="410"/>
    </location>
</feature>
<feature type="compositionally biased region" description="Polar residues" evidence="1">
    <location>
        <begin position="936"/>
        <end position="957"/>
    </location>
</feature>
<feature type="compositionally biased region" description="Basic and acidic residues" evidence="1">
    <location>
        <begin position="699"/>
        <end position="713"/>
    </location>
</feature>
<dbReference type="OMA" id="DKHGNFM"/>
<feature type="compositionally biased region" description="Basic and acidic residues" evidence="1">
    <location>
        <begin position="671"/>
        <end position="691"/>
    </location>
</feature>
<dbReference type="GO" id="GO:0031122">
    <property type="term" value="P:cytoplasmic microtubule organization"/>
    <property type="evidence" value="ECO:0007669"/>
    <property type="project" value="TreeGrafter"/>
</dbReference>
<dbReference type="GO" id="GO:0005881">
    <property type="term" value="C:cytoplasmic microtubule"/>
    <property type="evidence" value="ECO:0007669"/>
    <property type="project" value="TreeGrafter"/>
</dbReference>
<keyword evidence="4" id="KW-1185">Reference proteome</keyword>
<dbReference type="OrthoDB" id="69809at2759"/>
<gene>
    <name evidence="3" type="ORF">LOTGIDRAFT_156425</name>
</gene>
<feature type="compositionally biased region" description="Low complexity" evidence="1">
    <location>
        <begin position="611"/>
        <end position="620"/>
    </location>
</feature>
<feature type="compositionally biased region" description="Polar residues" evidence="1">
    <location>
        <begin position="772"/>
        <end position="785"/>
    </location>
</feature>
<name>V4B848_LOTGI</name>
<dbReference type="Proteomes" id="UP000030746">
    <property type="component" value="Unassembled WGS sequence"/>
</dbReference>
<feature type="region of interest" description="Disordered" evidence="1">
    <location>
        <begin position="580"/>
        <end position="911"/>
    </location>
</feature>
<sequence>MPVPEVEESLFSLELVIDKIYIPHVVCRFPAVAFRLLDFPTILINHVDQELGDRIKTKISRDSHYTPPDQFSELQDNHGNYMVKKGKSCLFKTSVDSLKTHLSNTPLYVMALDMFPDTPKLIGNSSVPLDSLMKQICVDIAKKGLTVPSVHGDKGLFKIYNLMGKEIGYIVLGFRLLCLGPSMAGHIPSKAATTNKLVTQVEKENCQNEVNVINVQPSIDSKQVANFSMKANKPPGKEQNLRHSQEMGSMTDAMTNDVLLQTVPTEEKAVHVVISEPEKPKIPQSNISTQTEKKRRKNQHILQKDVDISLEDDGANFLDEPNIFCPPPLFYNKYAEPKIQMERPVYYTDEESLDDLSETGSVCNKISKVHDPKKLEQSLTPRRSNIKVPSTVQNTRKSQQNKTANTQGPVVQNNPMFPILTALLNELVGIQGSQGLENVIQRVGHVTSGGHSPRQLTQQKVRDALTVNVARPTLSSQSKKSLKKEDDVNISAKNRSWIRKTPQSVPKTGKLTYRLTKTQKLRIAKSNPKWLQEKEKIDEDQKPKPPLAVVSEEDLSVTNFSDTLTEVRRLAQKELDNETLDSVQDLGSSMRSSHPSPKHKRKHLHKKKSKSQQSPSRVQQFKPFDPPVPMSSQIQVKTSMSAFDVSSSSPKKDTQAKGSSLKTVQSSPMIIEHDESHPRQEAMEPDLRRFVSESGSDESVDRSKGHVGVEVHLPKAPPEEDSGDDISLPDNDEKGRKMSTGLIEKSTSFRESILGRSHDSLDVNDDPGPLESTRTSQSYQTNFTDSPRKLRNDPKEVTDSKVYQSTTDNDTRQFMSTEEPELQELVSGGESESAESPRYVPTFADTSSKPSVIRSSMKFPVLNPISSEQSPIPATRKSTVKPEGRPSKTSENASSAGSSIVPTPRARRFPRVRESIHTESVSSYMPSEDGVVTLDSDANYSDDFQNTGSIGSVSDLSPSPDMFPRRIPSTKLGYTIS</sequence>
<dbReference type="KEGG" id="lgi:LOTGIDRAFT_156425"/>
<evidence type="ECO:0000313" key="3">
    <source>
        <dbReference type="EMBL" id="ESP03826.1"/>
    </source>
</evidence>
<dbReference type="GO" id="GO:0030496">
    <property type="term" value="C:midbody"/>
    <property type="evidence" value="ECO:0007669"/>
    <property type="project" value="TreeGrafter"/>
</dbReference>
<feature type="compositionally biased region" description="Basic residues" evidence="1">
    <location>
        <begin position="596"/>
        <end position="610"/>
    </location>
</feature>
<feature type="compositionally biased region" description="Polar residues" evidence="1">
    <location>
        <begin position="656"/>
        <end position="668"/>
    </location>
</feature>
<evidence type="ECO:0000256" key="1">
    <source>
        <dbReference type="SAM" id="MobiDB-lite"/>
    </source>
</evidence>
<dbReference type="Pfam" id="PF14925">
    <property type="entry name" value="HPHLAWLY"/>
    <property type="match status" value="1"/>
</dbReference>
<feature type="compositionally biased region" description="Polar residues" evidence="1">
    <location>
        <begin position="844"/>
        <end position="854"/>
    </location>
</feature>
<feature type="compositionally biased region" description="Polar residues" evidence="1">
    <location>
        <begin position="630"/>
        <end position="649"/>
    </location>
</feature>
<organism evidence="3 4">
    <name type="scientific">Lottia gigantea</name>
    <name type="common">Giant owl limpet</name>
    <dbReference type="NCBI Taxonomy" id="225164"/>
    <lineage>
        <taxon>Eukaryota</taxon>
        <taxon>Metazoa</taxon>
        <taxon>Spiralia</taxon>
        <taxon>Lophotrochozoa</taxon>
        <taxon>Mollusca</taxon>
        <taxon>Gastropoda</taxon>
        <taxon>Patellogastropoda</taxon>
        <taxon>Lottioidea</taxon>
        <taxon>Lottiidae</taxon>
        <taxon>Lottia</taxon>
    </lineage>
</organism>
<dbReference type="CTD" id="20236996"/>
<proteinExistence type="predicted"/>